<comment type="caution">
    <text evidence="9">The sequence shown here is derived from an EMBL/GenBank/DDBJ whole genome shotgun (WGS) entry which is preliminary data.</text>
</comment>
<gene>
    <name evidence="9" type="ORF">Lsed01_00002</name>
</gene>
<accession>A0ABP9WCN0</accession>
<protein>
    <recommendedName>
        <fullName evidence="1">DNA-directed DNA polymerase</fullName>
        <ecNumber evidence="1">2.7.7.7</ecNumber>
    </recommendedName>
</protein>
<dbReference type="NCBIfam" id="TIGR01128">
    <property type="entry name" value="holA"/>
    <property type="match status" value="1"/>
</dbReference>
<evidence type="ECO:0000256" key="6">
    <source>
        <dbReference type="ARBA" id="ARBA00034754"/>
    </source>
</evidence>
<proteinExistence type="inferred from homology"/>
<dbReference type="InterPro" id="IPR005790">
    <property type="entry name" value="DNA_polIII_delta"/>
</dbReference>
<evidence type="ECO:0000256" key="5">
    <source>
        <dbReference type="ARBA" id="ARBA00022932"/>
    </source>
</evidence>
<feature type="domain" description="DNA polymerase III delta subunit-like C-terminal" evidence="8">
    <location>
        <begin position="209"/>
        <end position="316"/>
    </location>
</feature>
<keyword evidence="4" id="KW-0235">DNA replication</keyword>
<evidence type="ECO:0000256" key="4">
    <source>
        <dbReference type="ARBA" id="ARBA00022705"/>
    </source>
</evidence>
<keyword evidence="10" id="KW-1185">Reference proteome</keyword>
<dbReference type="InterPro" id="IPR008921">
    <property type="entry name" value="DNA_pol3_clamp-load_cplx_C"/>
</dbReference>
<evidence type="ECO:0000256" key="1">
    <source>
        <dbReference type="ARBA" id="ARBA00012417"/>
    </source>
</evidence>
<evidence type="ECO:0000313" key="9">
    <source>
        <dbReference type="EMBL" id="GAA5517596.1"/>
    </source>
</evidence>
<dbReference type="Proteomes" id="UP001426770">
    <property type="component" value="Unassembled WGS sequence"/>
</dbReference>
<sequence>MAARQAPPATWHRAAPAPLVLISGPERLLASRAVERVGAAVRGSGDIEISRLDASAYARGALTAATSPSLFADPGLVVVEALEAMNDDFLQDALAYAERPDPDCVVVLLHAGGTRGKRLLDTLRKAGTPEYTCPAIKRDAELVDFAAAELDRAGRSAPARAVRALVDAIGEDVAELAAACAQLISDVDGTIDEAAVTRYYGTRVNATGFAVADAAIAGRTGEAIALVRHALSTGTDPVPLIAALASKLRTLIKVGGARGRGMDLRSLGIQPWQEERARRDLRKWDADSLAAAVQAVARADSEIKGASRAPGFALERAVRTVAELAA</sequence>
<evidence type="ECO:0000259" key="8">
    <source>
        <dbReference type="Pfam" id="PF21694"/>
    </source>
</evidence>
<dbReference type="SUPFAM" id="SSF52540">
    <property type="entry name" value="P-loop containing nucleoside triphosphate hydrolases"/>
    <property type="match status" value="1"/>
</dbReference>
<dbReference type="PANTHER" id="PTHR34388:SF1">
    <property type="entry name" value="DNA POLYMERASE III SUBUNIT DELTA"/>
    <property type="match status" value="1"/>
</dbReference>
<dbReference type="PANTHER" id="PTHR34388">
    <property type="entry name" value="DNA POLYMERASE III SUBUNIT DELTA"/>
    <property type="match status" value="1"/>
</dbReference>
<evidence type="ECO:0000256" key="3">
    <source>
        <dbReference type="ARBA" id="ARBA00022695"/>
    </source>
</evidence>
<dbReference type="RefSeq" id="WP_345377870.1">
    <property type="nucleotide sequence ID" value="NZ_BAABRR010000001.1"/>
</dbReference>
<dbReference type="Pfam" id="PF21694">
    <property type="entry name" value="DNA_pol3_delta_C"/>
    <property type="match status" value="1"/>
</dbReference>
<dbReference type="Gene3D" id="1.20.272.10">
    <property type="match status" value="1"/>
</dbReference>
<name>A0ABP9WCN0_9MICO</name>
<keyword evidence="2" id="KW-0808">Transferase</keyword>
<keyword evidence="5" id="KW-0239">DNA-directed DNA polymerase</keyword>
<dbReference type="EC" id="2.7.7.7" evidence="1"/>
<evidence type="ECO:0000256" key="2">
    <source>
        <dbReference type="ARBA" id="ARBA00022679"/>
    </source>
</evidence>
<dbReference type="InterPro" id="IPR048466">
    <property type="entry name" value="DNA_pol3_delta-like_C"/>
</dbReference>
<reference evidence="9 10" key="1">
    <citation type="submission" date="2024-02" db="EMBL/GenBank/DDBJ databases">
        <title>Lysinimicrobium sediminis NBRC 112286.</title>
        <authorList>
            <person name="Ichikawa N."/>
            <person name="Katano-Makiyama Y."/>
            <person name="Hidaka K."/>
        </authorList>
    </citation>
    <scope>NUCLEOTIDE SEQUENCE [LARGE SCALE GENOMIC DNA]</scope>
    <source>
        <strain evidence="9 10">NBRC 112286</strain>
    </source>
</reference>
<evidence type="ECO:0000313" key="10">
    <source>
        <dbReference type="Proteomes" id="UP001426770"/>
    </source>
</evidence>
<dbReference type="InterPro" id="IPR027417">
    <property type="entry name" value="P-loop_NTPase"/>
</dbReference>
<evidence type="ECO:0000256" key="7">
    <source>
        <dbReference type="ARBA" id="ARBA00049244"/>
    </source>
</evidence>
<keyword evidence="3" id="KW-0548">Nucleotidyltransferase</keyword>
<dbReference type="EMBL" id="BAABRR010000001">
    <property type="protein sequence ID" value="GAA5517596.1"/>
    <property type="molecule type" value="Genomic_DNA"/>
</dbReference>
<comment type="similarity">
    <text evidence="6">Belongs to the DNA polymerase HolA subunit family.</text>
</comment>
<dbReference type="Gene3D" id="3.40.50.300">
    <property type="entry name" value="P-loop containing nucleotide triphosphate hydrolases"/>
    <property type="match status" value="1"/>
</dbReference>
<comment type="catalytic activity">
    <reaction evidence="7">
        <text>DNA(n) + a 2'-deoxyribonucleoside 5'-triphosphate = DNA(n+1) + diphosphate</text>
        <dbReference type="Rhea" id="RHEA:22508"/>
        <dbReference type="Rhea" id="RHEA-COMP:17339"/>
        <dbReference type="Rhea" id="RHEA-COMP:17340"/>
        <dbReference type="ChEBI" id="CHEBI:33019"/>
        <dbReference type="ChEBI" id="CHEBI:61560"/>
        <dbReference type="ChEBI" id="CHEBI:173112"/>
        <dbReference type="EC" id="2.7.7.7"/>
    </reaction>
</comment>
<organism evidence="9 10">
    <name type="scientific">Demequina sediminis</name>
    <dbReference type="NCBI Taxonomy" id="1930058"/>
    <lineage>
        <taxon>Bacteria</taxon>
        <taxon>Bacillati</taxon>
        <taxon>Actinomycetota</taxon>
        <taxon>Actinomycetes</taxon>
        <taxon>Micrococcales</taxon>
        <taxon>Demequinaceae</taxon>
        <taxon>Demequina</taxon>
    </lineage>
</organism>
<dbReference type="SUPFAM" id="SSF48019">
    <property type="entry name" value="post-AAA+ oligomerization domain-like"/>
    <property type="match status" value="1"/>
</dbReference>